<comment type="cofactor">
    <cofactor evidence="6">
        <name>Mg(2+)</name>
        <dbReference type="ChEBI" id="CHEBI:18420"/>
    </cofactor>
</comment>
<keyword evidence="4" id="KW-0456">Lyase</keyword>
<dbReference type="Pfam" id="PF01693">
    <property type="entry name" value="Cauli_VI"/>
    <property type="match status" value="1"/>
</dbReference>
<evidence type="ECO:0000256" key="1">
    <source>
        <dbReference type="ARBA" id="ARBA00005254"/>
    </source>
</evidence>
<keyword evidence="2" id="KW-0276">Fatty acid metabolism</keyword>
<dbReference type="PROSITE" id="PS00166">
    <property type="entry name" value="ENOYL_COA_HYDRATASE"/>
    <property type="match status" value="1"/>
</dbReference>
<dbReference type="STRING" id="1284197.S8AH14"/>
<dbReference type="eggNOG" id="KOG1680">
    <property type="taxonomic scope" value="Eukaryota"/>
</dbReference>
<keyword evidence="6" id="KW-0347">Helicase</keyword>
<keyword evidence="6" id="KW-0378">Hydrolase</keyword>
<dbReference type="Pfam" id="PF21530">
    <property type="entry name" value="Pif1_2B_dom"/>
    <property type="match status" value="1"/>
</dbReference>
<keyword evidence="6" id="KW-0233">DNA recombination</keyword>
<dbReference type="PANTHER" id="PTHR11941:SF54">
    <property type="entry name" value="ENOYL-COA HYDRATASE, MITOCHONDRIAL"/>
    <property type="match status" value="1"/>
</dbReference>
<dbReference type="Pfam" id="PF05970">
    <property type="entry name" value="PIF1"/>
    <property type="match status" value="1"/>
</dbReference>
<dbReference type="InterPro" id="IPR027417">
    <property type="entry name" value="P-loop_NTPase"/>
</dbReference>
<dbReference type="OMA" id="KMNAQVM"/>
<dbReference type="Gene3D" id="3.40.970.10">
    <property type="entry name" value="Ribonuclease H1, N-terminal domain"/>
    <property type="match status" value="1"/>
</dbReference>
<evidence type="ECO:0000256" key="2">
    <source>
        <dbReference type="ARBA" id="ARBA00022832"/>
    </source>
</evidence>
<dbReference type="InterPro" id="IPR001753">
    <property type="entry name" value="Enoyl-CoA_hydra/iso"/>
</dbReference>
<dbReference type="Pfam" id="PF00378">
    <property type="entry name" value="ECH_1"/>
    <property type="match status" value="1"/>
</dbReference>
<evidence type="ECO:0000256" key="6">
    <source>
        <dbReference type="RuleBase" id="RU363044"/>
    </source>
</evidence>
<dbReference type="PANTHER" id="PTHR11941">
    <property type="entry name" value="ENOYL-COA HYDRATASE-RELATED"/>
    <property type="match status" value="1"/>
</dbReference>
<feature type="domain" description="AAA+ ATPase" evidence="8">
    <location>
        <begin position="184"/>
        <end position="342"/>
    </location>
</feature>
<dbReference type="InterPro" id="IPR011320">
    <property type="entry name" value="RNase_H1_N"/>
</dbReference>
<evidence type="ECO:0000313" key="10">
    <source>
        <dbReference type="Proteomes" id="UP000015100"/>
    </source>
</evidence>
<keyword evidence="6" id="KW-0234">DNA repair</keyword>
<evidence type="ECO:0000313" key="9">
    <source>
        <dbReference type="EMBL" id="EPS40441.1"/>
    </source>
</evidence>
<dbReference type="AlphaFoldDB" id="S8AH14"/>
<dbReference type="InterPro" id="IPR029045">
    <property type="entry name" value="ClpP/crotonase-like_dom_sf"/>
</dbReference>
<evidence type="ECO:0000256" key="4">
    <source>
        <dbReference type="ARBA" id="ARBA00023239"/>
    </source>
</evidence>
<dbReference type="InterPro" id="IPR049163">
    <property type="entry name" value="Pif1-like_2B_dom"/>
</dbReference>
<dbReference type="InterPro" id="IPR010285">
    <property type="entry name" value="DNA_helicase_pif1-like_DEAD"/>
</dbReference>
<sequence>MGKKHFYAVVKGRNTGVFDQPWEHVRTYVDGFPGAIYKSFTTRTEATNWWVGRFREVSNPSTDTSAKRSRPPTGPQALKPLRPNKVSRQSNEEDISVTIVDTAPPKSSSTSPRIFPTDESSTQQAAPAAPTASPPPSRFPPPTVSTLPEPHGDGQQIESPPLAAEKPQIPLTSEQNKILQTVLKGDNVFFTGSAGTGKSLVLAHVKYHLALGNLVYSVLAPTGIAAVLVQGVTINFFFGLGIGNQGLQYYLRGRGEFSDIIKQRLQETDVLIVDEISMVSPDIWEKADRIARFHRGSNGKPHAEPFGGLQVIVCGDFYQLPPVEKDDKSCLYCGELFPPRLERKYLNSKSFLDAPPPPSECYFPELIDNKKWTICKNRSCHQRMNDSIKYVFQTETWQKLGFKSRVLTKVHRQKDEQWVNILESIKHSNLTPDVGNYLRRLTRPLPTLPNGIRATNLYSHRKDVDAENQLGLSKLSGEEYSVKSIDNGWFVPKATEDNAAFDRSQPISFNMIVGSPYNVYFGGLQATRELKLKMNAQVMLVSNIDVKNQLVNGSRGIVKGFQRYTLDRLLENARSEKSSRYILKIFFDAKQKDGCVSIPLVSFSPLSTATSTSNQLAGSYTSRPPVPIFPVVWDTKTYVDENRSALLQRIQIPLALAWATTIHKSQGMTLDYTAVDIRKSFAAGQSYVALSRSRSPEGLSIKLPLDGKLSKVIMTDIIVERFTKLLIDAALGPSPSSQLVPGTKNVHGSLSTEEDHLDLVNTEAPTICLGPKNHRPVFKQSVEQFKAMSKDSKRPLVQTWKPIRMYSSDAHHYENILLERPADGVGQITLNRPKALNALSTPLFKELNDALQKLDEDPSVRAILIAGSERAFAAGADIKEMKDLTFSKAYSSNFIQPWSTTITNLNKPTIAAVSGYALGGGCELAMMADIMYCTADAKFGQPEIKLGVIPGAGGSQRLTRAVGKSKAMEIILTGKTFSGKEAEIWGLASRTFTGFDELMKGATDTAITIASYSMLAIKAAKEVVNQSQELALSEGVKYERRVFHALFGSQDQKIGMDAFANKKTDIKWTNE</sequence>
<comment type="catalytic activity">
    <reaction evidence="6">
        <text>ATP + H2O = ADP + phosphate + H(+)</text>
        <dbReference type="Rhea" id="RHEA:13065"/>
        <dbReference type="ChEBI" id="CHEBI:15377"/>
        <dbReference type="ChEBI" id="CHEBI:15378"/>
        <dbReference type="ChEBI" id="CHEBI:30616"/>
        <dbReference type="ChEBI" id="CHEBI:43474"/>
        <dbReference type="ChEBI" id="CHEBI:456216"/>
        <dbReference type="EC" id="5.6.2.3"/>
    </reaction>
</comment>
<dbReference type="Proteomes" id="UP000015100">
    <property type="component" value="Unassembled WGS sequence"/>
</dbReference>
<dbReference type="CDD" id="cd18809">
    <property type="entry name" value="SF1_C_RecD"/>
    <property type="match status" value="1"/>
</dbReference>
<proteinExistence type="inferred from homology"/>
<feature type="compositionally biased region" description="Low complexity" evidence="7">
    <location>
        <begin position="120"/>
        <end position="131"/>
    </location>
</feature>
<reference evidence="9 10" key="1">
    <citation type="journal article" date="2013" name="PLoS Genet.">
        <title>Genomic mechanisms accounting for the adaptation to parasitism in nematode-trapping fungi.</title>
        <authorList>
            <person name="Meerupati T."/>
            <person name="Andersson K.M."/>
            <person name="Friman E."/>
            <person name="Kumar D."/>
            <person name="Tunlid A."/>
            <person name="Ahren D."/>
        </authorList>
    </citation>
    <scope>NUCLEOTIDE SEQUENCE [LARGE SCALE GENOMIC DNA]</scope>
    <source>
        <strain evidence="9 10">CBS 200.50</strain>
    </source>
</reference>
<keyword evidence="10" id="KW-1185">Reference proteome</keyword>
<dbReference type="CDD" id="cd06558">
    <property type="entry name" value="crotonase-like"/>
    <property type="match status" value="1"/>
</dbReference>
<dbReference type="EMBL" id="AQGS01000369">
    <property type="protein sequence ID" value="EPS40441.1"/>
    <property type="molecule type" value="Genomic_DNA"/>
</dbReference>
<feature type="compositionally biased region" description="Pro residues" evidence="7">
    <location>
        <begin position="132"/>
        <end position="143"/>
    </location>
</feature>
<dbReference type="InterPro" id="IPR014748">
    <property type="entry name" value="Enoyl-CoA_hydra_C"/>
</dbReference>
<dbReference type="Gene3D" id="3.90.226.10">
    <property type="entry name" value="2-enoyl-CoA Hydratase, Chain A, domain 1"/>
    <property type="match status" value="1"/>
</dbReference>
<feature type="region of interest" description="Disordered" evidence="7">
    <location>
        <begin position="58"/>
        <end position="160"/>
    </location>
</feature>
<reference evidence="10" key="2">
    <citation type="submission" date="2013-04" db="EMBL/GenBank/DDBJ databases">
        <title>Genomic mechanisms accounting for the adaptation to parasitism in nematode-trapping fungi.</title>
        <authorList>
            <person name="Ahren D.G."/>
        </authorList>
    </citation>
    <scope>NUCLEOTIDE SEQUENCE [LARGE SCALE GENOMIC DNA]</scope>
    <source>
        <strain evidence="10">CBS 200.50</strain>
    </source>
</reference>
<dbReference type="OrthoDB" id="432234at2759"/>
<keyword evidence="6" id="KW-0067">ATP-binding</keyword>
<dbReference type="GO" id="GO:0006281">
    <property type="term" value="P:DNA repair"/>
    <property type="evidence" value="ECO:0007669"/>
    <property type="project" value="UniProtKB-KW"/>
</dbReference>
<accession>S8AH14</accession>
<evidence type="ECO:0000256" key="5">
    <source>
        <dbReference type="RuleBase" id="RU003707"/>
    </source>
</evidence>
<dbReference type="GO" id="GO:0043139">
    <property type="term" value="F:5'-3' DNA helicase activity"/>
    <property type="evidence" value="ECO:0007669"/>
    <property type="project" value="UniProtKB-EC"/>
</dbReference>
<gene>
    <name evidence="9" type="ORF">H072_5722</name>
</gene>
<dbReference type="InterPro" id="IPR009027">
    <property type="entry name" value="Ribosomal_bL9/RNase_H1_N"/>
</dbReference>
<dbReference type="SUPFAM" id="SSF55658">
    <property type="entry name" value="L9 N-domain-like"/>
    <property type="match status" value="1"/>
</dbReference>
<comment type="caution">
    <text evidence="9">The sequence shown here is derived from an EMBL/GenBank/DDBJ whole genome shotgun (WGS) entry which is preliminary data.</text>
</comment>
<keyword evidence="6" id="KW-0547">Nucleotide-binding</keyword>
<dbReference type="eggNOG" id="KOG0987">
    <property type="taxonomic scope" value="Eukaryota"/>
</dbReference>
<dbReference type="GO" id="GO:0016836">
    <property type="term" value="F:hydro-lyase activity"/>
    <property type="evidence" value="ECO:0007669"/>
    <property type="project" value="UniProtKB-ARBA"/>
</dbReference>
<dbReference type="GO" id="GO:0006635">
    <property type="term" value="P:fatty acid beta-oxidation"/>
    <property type="evidence" value="ECO:0007669"/>
    <property type="project" value="TreeGrafter"/>
</dbReference>
<organism evidence="9 10">
    <name type="scientific">Dactylellina haptotyla (strain CBS 200.50)</name>
    <name type="common">Nematode-trapping fungus</name>
    <name type="synonym">Monacrosporium haptotylum</name>
    <dbReference type="NCBI Taxonomy" id="1284197"/>
    <lineage>
        <taxon>Eukaryota</taxon>
        <taxon>Fungi</taxon>
        <taxon>Dikarya</taxon>
        <taxon>Ascomycota</taxon>
        <taxon>Pezizomycotina</taxon>
        <taxon>Orbiliomycetes</taxon>
        <taxon>Orbiliales</taxon>
        <taxon>Orbiliaceae</taxon>
        <taxon>Dactylellina</taxon>
    </lineage>
</organism>
<dbReference type="GO" id="GO:0005739">
    <property type="term" value="C:mitochondrion"/>
    <property type="evidence" value="ECO:0007669"/>
    <property type="project" value="TreeGrafter"/>
</dbReference>
<dbReference type="SUPFAM" id="SSF52096">
    <property type="entry name" value="ClpP/crotonase"/>
    <property type="match status" value="1"/>
</dbReference>
<dbReference type="GO" id="GO:0005524">
    <property type="term" value="F:ATP binding"/>
    <property type="evidence" value="ECO:0007669"/>
    <property type="project" value="UniProtKB-KW"/>
</dbReference>
<dbReference type="FunFam" id="1.10.12.10:FF:000001">
    <property type="entry name" value="Probable enoyl-CoA hydratase, mitochondrial"/>
    <property type="match status" value="1"/>
</dbReference>
<dbReference type="HOGENOM" id="CLU_010268_0_0_1"/>
<dbReference type="GO" id="GO:0016887">
    <property type="term" value="F:ATP hydrolysis activity"/>
    <property type="evidence" value="ECO:0007669"/>
    <property type="project" value="RHEA"/>
</dbReference>
<dbReference type="FunFam" id="3.90.226.10:FF:000019">
    <property type="entry name" value="Enoyl-CoA hydratase, mitochondrial"/>
    <property type="match status" value="1"/>
</dbReference>
<evidence type="ECO:0000256" key="7">
    <source>
        <dbReference type="SAM" id="MobiDB-lite"/>
    </source>
</evidence>
<dbReference type="GO" id="GO:0006310">
    <property type="term" value="P:DNA recombination"/>
    <property type="evidence" value="ECO:0007669"/>
    <property type="project" value="UniProtKB-KW"/>
</dbReference>
<protein>
    <recommendedName>
        <fullName evidence="6">ATP-dependent DNA helicase</fullName>
        <ecNumber evidence="6">5.6.2.3</ecNumber>
    </recommendedName>
</protein>
<name>S8AH14_DACHA</name>
<dbReference type="GO" id="GO:0000723">
    <property type="term" value="P:telomere maintenance"/>
    <property type="evidence" value="ECO:0007669"/>
    <property type="project" value="InterPro"/>
</dbReference>
<dbReference type="InterPro" id="IPR037056">
    <property type="entry name" value="RNase_H1_N_sf"/>
</dbReference>
<keyword evidence="6" id="KW-0227">DNA damage</keyword>
<dbReference type="Gene3D" id="3.40.50.300">
    <property type="entry name" value="P-loop containing nucleotide triphosphate hydrolases"/>
    <property type="match status" value="1"/>
</dbReference>
<dbReference type="InterPro" id="IPR018376">
    <property type="entry name" value="Enoyl-CoA_hyd/isom_CS"/>
</dbReference>
<dbReference type="EC" id="5.6.2.3" evidence="6"/>
<dbReference type="Gene3D" id="1.10.12.10">
    <property type="entry name" value="Lyase 2-enoyl-coa Hydratase, Chain A, domain 2"/>
    <property type="match status" value="1"/>
</dbReference>
<dbReference type="SMART" id="SM00382">
    <property type="entry name" value="AAA"/>
    <property type="match status" value="1"/>
</dbReference>
<evidence type="ECO:0000256" key="3">
    <source>
        <dbReference type="ARBA" id="ARBA00023098"/>
    </source>
</evidence>
<dbReference type="SUPFAM" id="SSF52540">
    <property type="entry name" value="P-loop containing nucleoside triphosphate hydrolases"/>
    <property type="match status" value="2"/>
</dbReference>
<comment type="similarity">
    <text evidence="6">Belongs to the helicase family.</text>
</comment>
<evidence type="ECO:0000259" key="8">
    <source>
        <dbReference type="SMART" id="SM00382"/>
    </source>
</evidence>
<comment type="similarity">
    <text evidence="1 5">Belongs to the enoyl-CoA hydratase/isomerase family.</text>
</comment>
<keyword evidence="3" id="KW-0443">Lipid metabolism</keyword>
<dbReference type="InterPro" id="IPR003593">
    <property type="entry name" value="AAA+_ATPase"/>
</dbReference>